<keyword evidence="6" id="KW-0472">Membrane</keyword>
<accession>A0A1S3BRK6</accession>
<comment type="similarity">
    <text evidence="2">Belongs to the GPAT/DAPAT family.</text>
</comment>
<dbReference type="SUPFAM" id="SSF69593">
    <property type="entry name" value="Glycerol-3-phosphate (1)-acyltransferase"/>
    <property type="match status" value="1"/>
</dbReference>
<dbReference type="Pfam" id="PF23270">
    <property type="entry name" value="HAD_RAM2_N"/>
    <property type="match status" value="1"/>
</dbReference>
<reference evidence="10" key="3">
    <citation type="submission" date="2025-05" db="UniProtKB">
        <authorList>
            <consortium name="RefSeq"/>
        </authorList>
    </citation>
    <scope>NUCLEOTIDE SEQUENCE [LARGE SCALE GENOMIC DNA]</scope>
</reference>
<reference evidence="9" key="1">
    <citation type="submission" date="2023-03" db="UniProtKB">
        <authorList>
            <consortium name="EnsemblPlants"/>
        </authorList>
    </citation>
    <scope>IDENTIFICATION</scope>
</reference>
<dbReference type="InterPro" id="IPR002123">
    <property type="entry name" value="Plipid/glycerol_acylTrfase"/>
</dbReference>
<dbReference type="InterPro" id="IPR056462">
    <property type="entry name" value="HAD_RAM2/GPAT1-8"/>
</dbReference>
<dbReference type="GO" id="GO:0090447">
    <property type="term" value="F:glycerol-3-phosphate 2-O-acyltransferase activity"/>
    <property type="evidence" value="ECO:0007669"/>
    <property type="project" value="TreeGrafter"/>
</dbReference>
<evidence type="ECO:0000256" key="1">
    <source>
        <dbReference type="ARBA" id="ARBA00004141"/>
    </source>
</evidence>
<evidence type="ECO:0000313" key="10">
    <source>
        <dbReference type="Proteomes" id="UP001652600"/>
    </source>
</evidence>
<dbReference type="CDD" id="cd06551">
    <property type="entry name" value="LPLAT"/>
    <property type="match status" value="1"/>
</dbReference>
<dbReference type="OrthoDB" id="1854593at2759"/>
<protein>
    <submittedName>
        <fullName evidence="11">Probable glycerol-3-phosphate acyltransferase 3</fullName>
    </submittedName>
</protein>
<keyword evidence="5" id="KW-1133">Transmembrane helix</keyword>
<evidence type="ECO:0000256" key="6">
    <source>
        <dbReference type="ARBA" id="ARBA00023136"/>
    </source>
</evidence>
<dbReference type="InParanoid" id="A0A1S3BRK6"/>
<dbReference type="GO" id="GO:0016791">
    <property type="term" value="F:phosphatase activity"/>
    <property type="evidence" value="ECO:0007669"/>
    <property type="project" value="TreeGrafter"/>
</dbReference>
<dbReference type="Proteomes" id="UP001652600">
    <property type="component" value="Chromosome 1"/>
</dbReference>
<reference evidence="11" key="2">
    <citation type="submission" date="2025-04" db="UniProtKB">
        <authorList>
            <consortium name="RefSeq"/>
        </authorList>
    </citation>
    <scope>IDENTIFICATION</scope>
</reference>
<dbReference type="eggNOG" id="ENOG502QRJ7">
    <property type="taxonomic scope" value="Eukaryota"/>
</dbReference>
<gene>
    <name evidence="11" type="primary">LOC103492740</name>
    <name evidence="9" type="synonym">103492740</name>
</gene>
<dbReference type="Gramene" id="MELO3C015908.2.1">
    <property type="protein sequence ID" value="MELO3C015908.2.1"/>
    <property type="gene ID" value="MELO3C015908.2"/>
</dbReference>
<dbReference type="GO" id="GO:0010143">
    <property type="term" value="P:cutin biosynthetic process"/>
    <property type="evidence" value="ECO:0007669"/>
    <property type="project" value="TreeGrafter"/>
</dbReference>
<dbReference type="RefSeq" id="XP_008451448.1">
    <property type="nucleotide sequence ID" value="XM_008453226.2"/>
</dbReference>
<dbReference type="EnsemblPlants" id="MELO3C015908.2.1">
    <property type="protein sequence ID" value="MELO3C015908.2.1"/>
    <property type="gene ID" value="MELO3C015908.2"/>
</dbReference>
<dbReference type="SMART" id="SM00563">
    <property type="entry name" value="PlsC"/>
    <property type="match status" value="1"/>
</dbReference>
<evidence type="ECO:0000256" key="4">
    <source>
        <dbReference type="ARBA" id="ARBA00022692"/>
    </source>
</evidence>
<comment type="subcellular location">
    <subcellularLocation>
        <location evidence="1">Membrane</location>
        <topology evidence="1">Multi-pass membrane protein</topology>
    </subcellularLocation>
</comment>
<evidence type="ECO:0000256" key="5">
    <source>
        <dbReference type="ARBA" id="ARBA00022989"/>
    </source>
</evidence>
<keyword evidence="7 11" id="KW-0012">Acyltransferase</keyword>
<sequence>MTSPPFFFLKAPFLFFHRFFSKKFRRAMAAVHRKHHQKQPSPTKLPVNGDGKVMIFNVEEGLLKPSSPYFFSYFMLVAFEASGLLRATALLMLYPLIRLVGQEMGLKIMVMISFFGVKKENFRIGSSVLPKFFLNDVGLEAFEALRKGKKRIGFSNVFPQVMIESFLRDYLEVEEVVGRELKVFCGYFVGLMDEKVKVSSLFNLINHDQEEEEKEKESDVFDKNGNLIGICGSQKGYDFQLLSSICNEIYTVGEAEKKRWKQLPRDNFPKPLVFHDGRLALNPTPFDTFALFIWLPFAPILAFIRIFAYMCLPPILSYPINALSGMNVTVSNPINKTKSNNNNNQGLLYVCNHRTLLDPLYISAALGINKPTAVTYSLSPISEFLSPIRTVRLTRNRNQDATLMAQLLSKGDGNLIVCPEGTTCREPYLLRFSPLFTEISKKIVPVANDTHVTMFYGTTASGFKCFDPFFFLMNPKPSYIVKRLDMVDGLLFGSSNDDQNCSSRFDVANFVQSEIGKALGFECTKLTRRDKYLILAGNEGIVHSK</sequence>
<evidence type="ECO:0000259" key="8">
    <source>
        <dbReference type="SMART" id="SM00563"/>
    </source>
</evidence>
<keyword evidence="10" id="KW-1185">Reference proteome</keyword>
<dbReference type="AlphaFoldDB" id="A0A1S3BRK6"/>
<dbReference type="GeneID" id="103492740"/>
<dbReference type="KEGG" id="cmo:103492740"/>
<evidence type="ECO:0000313" key="11">
    <source>
        <dbReference type="RefSeq" id="XP_008451448.1"/>
    </source>
</evidence>
<keyword evidence="4" id="KW-0812">Transmembrane</keyword>
<dbReference type="Pfam" id="PF01553">
    <property type="entry name" value="Acyltransferase"/>
    <property type="match status" value="1"/>
</dbReference>
<dbReference type="PANTHER" id="PTHR15486:SF62">
    <property type="entry name" value="GLYCEROL-3-PHOSPHATE ACYLTRANSFERASE 2-RELATED"/>
    <property type="match status" value="1"/>
</dbReference>
<evidence type="ECO:0000256" key="2">
    <source>
        <dbReference type="ARBA" id="ARBA00007937"/>
    </source>
</evidence>
<keyword evidence="3" id="KW-0808">Transferase</keyword>
<feature type="domain" description="Phospholipid/glycerol acyltransferase" evidence="8">
    <location>
        <begin position="347"/>
        <end position="451"/>
    </location>
</feature>
<dbReference type="PANTHER" id="PTHR15486">
    <property type="entry name" value="ANCIENT UBIQUITOUS PROTEIN"/>
    <property type="match status" value="1"/>
</dbReference>
<name>A0A1S3BRK6_CUCME</name>
<proteinExistence type="inferred from homology"/>
<evidence type="ECO:0000256" key="7">
    <source>
        <dbReference type="ARBA" id="ARBA00023315"/>
    </source>
</evidence>
<dbReference type="GO" id="GO:0016020">
    <property type="term" value="C:membrane"/>
    <property type="evidence" value="ECO:0007669"/>
    <property type="project" value="UniProtKB-SubCell"/>
</dbReference>
<evidence type="ECO:0000313" key="9">
    <source>
        <dbReference type="EnsemblPlants" id="MELO3C015908.2.1"/>
    </source>
</evidence>
<organism evidence="10 11">
    <name type="scientific">Cucumis melo</name>
    <name type="common">Muskmelon</name>
    <dbReference type="NCBI Taxonomy" id="3656"/>
    <lineage>
        <taxon>Eukaryota</taxon>
        <taxon>Viridiplantae</taxon>
        <taxon>Streptophyta</taxon>
        <taxon>Embryophyta</taxon>
        <taxon>Tracheophyta</taxon>
        <taxon>Spermatophyta</taxon>
        <taxon>Magnoliopsida</taxon>
        <taxon>eudicotyledons</taxon>
        <taxon>Gunneridae</taxon>
        <taxon>Pentapetalae</taxon>
        <taxon>rosids</taxon>
        <taxon>fabids</taxon>
        <taxon>Cucurbitales</taxon>
        <taxon>Cucurbitaceae</taxon>
        <taxon>Benincaseae</taxon>
        <taxon>Cucumis</taxon>
    </lineage>
</organism>
<evidence type="ECO:0000256" key="3">
    <source>
        <dbReference type="ARBA" id="ARBA00022679"/>
    </source>
</evidence>